<dbReference type="Proteomes" id="UP000602284">
    <property type="component" value="Unassembled WGS sequence"/>
</dbReference>
<dbReference type="InterPro" id="IPR024998">
    <property type="entry name" value="DUF3906"/>
</dbReference>
<dbReference type="Pfam" id="PF13046">
    <property type="entry name" value="DUF3906"/>
    <property type="match status" value="1"/>
</dbReference>
<evidence type="ECO:0000313" key="2">
    <source>
        <dbReference type="Proteomes" id="UP000602284"/>
    </source>
</evidence>
<comment type="caution">
    <text evidence="1">The sequence shown here is derived from an EMBL/GenBank/DDBJ whole genome shotgun (WGS) entry which is preliminary data.</text>
</comment>
<dbReference type="RefSeq" id="WP_201633067.1">
    <property type="nucleotide sequence ID" value="NZ_JAEQNB010000002.1"/>
</dbReference>
<evidence type="ECO:0000313" key="1">
    <source>
        <dbReference type="EMBL" id="MBL0386486.1"/>
    </source>
</evidence>
<protein>
    <submittedName>
        <fullName evidence="1">DUF3906 family protein</fullName>
    </submittedName>
</protein>
<accession>A0ABS1J892</accession>
<keyword evidence="2" id="KW-1185">Reference proteome</keyword>
<dbReference type="EMBL" id="JAEQNB010000002">
    <property type="protein sequence ID" value="MBL0386486.1"/>
    <property type="molecule type" value="Genomic_DNA"/>
</dbReference>
<sequence>MYLYKVEAKGKGFPDAHVIVLAEDEEKAFTAADDLLQKSALGFIEVTEIAIVEKKRAEKASGYVLER</sequence>
<organism evidence="1 2">
    <name type="scientific">Tumebacillus amylolyticus</name>
    <dbReference type="NCBI Taxonomy" id="2801339"/>
    <lineage>
        <taxon>Bacteria</taxon>
        <taxon>Bacillati</taxon>
        <taxon>Bacillota</taxon>
        <taxon>Bacilli</taxon>
        <taxon>Bacillales</taxon>
        <taxon>Alicyclobacillaceae</taxon>
        <taxon>Tumebacillus</taxon>
    </lineage>
</organism>
<name>A0ABS1J892_9BACL</name>
<gene>
    <name evidence="1" type="ORF">JJB07_07480</name>
</gene>
<proteinExistence type="predicted"/>
<reference evidence="1 2" key="1">
    <citation type="submission" date="2021-01" db="EMBL/GenBank/DDBJ databases">
        <title>Tumebacillus sp. strain ITR2 16S ribosomal RNA gene Genome sequencing and assembly.</title>
        <authorList>
            <person name="Kang M."/>
        </authorList>
    </citation>
    <scope>NUCLEOTIDE SEQUENCE [LARGE SCALE GENOMIC DNA]</scope>
    <source>
        <strain evidence="1 2">ITR2</strain>
    </source>
</reference>